<evidence type="ECO:0000256" key="3">
    <source>
        <dbReference type="ARBA" id="ARBA00019077"/>
    </source>
</evidence>
<comment type="pathway">
    <text evidence="1 7">Bacterial outer membrane biogenesis; LPS core biosynthesis.</text>
</comment>
<name>A0ABY8CD41_9GAMM</name>
<evidence type="ECO:0000256" key="1">
    <source>
        <dbReference type="ARBA" id="ARBA00004713"/>
    </source>
</evidence>
<dbReference type="EC" id="2.4.99.12" evidence="2 7"/>
<dbReference type="PANTHER" id="PTHR42755">
    <property type="entry name" value="3-DEOXY-MANNO-OCTULOSONATE CYTIDYLYLTRANSFERASE"/>
    <property type="match status" value="1"/>
</dbReference>
<dbReference type="Pfam" id="PF04413">
    <property type="entry name" value="Glycos_transf_N"/>
    <property type="match status" value="1"/>
</dbReference>
<evidence type="ECO:0000256" key="6">
    <source>
        <dbReference type="ARBA" id="ARBA00049183"/>
    </source>
</evidence>
<organism evidence="9 10">
    <name type="scientific">Thiomicrorhabdus lithotrophica</name>
    <dbReference type="NCBI Taxonomy" id="2949997"/>
    <lineage>
        <taxon>Bacteria</taxon>
        <taxon>Pseudomonadati</taxon>
        <taxon>Pseudomonadota</taxon>
        <taxon>Gammaproteobacteria</taxon>
        <taxon>Thiotrichales</taxon>
        <taxon>Piscirickettsiaceae</taxon>
        <taxon>Thiomicrorhabdus</taxon>
    </lineage>
</organism>
<dbReference type="Gene3D" id="3.40.50.11720">
    <property type="entry name" value="3-Deoxy-D-manno-octulosonic-acid transferase, N-terminal domain"/>
    <property type="match status" value="1"/>
</dbReference>
<dbReference type="Proteomes" id="UP001222275">
    <property type="component" value="Chromosome"/>
</dbReference>
<keyword evidence="7" id="KW-0448">Lipopolysaccharide biosynthesis</keyword>
<reference evidence="9 10" key="1">
    <citation type="submission" date="2022-06" db="EMBL/GenBank/DDBJ databases">
        <title>Thiomicrohabdus sp. nov, an obligately chemolithoautotrophic, sulfur-oxidizing bacterium isolated from beach of Guanyin Mountain. Amoy.</title>
        <authorList>
            <person name="Zhu H."/>
        </authorList>
    </citation>
    <scope>NUCLEOTIDE SEQUENCE [LARGE SCALE GENOMIC DNA]</scope>
    <source>
        <strain evidence="9 10">XGS-01</strain>
    </source>
</reference>
<sequence>MLIYQILIRLLSPLIWLVIIIEAIKGKDGWHFFFQKTGLKLPNLHTTQSRPIWIHCASVGEVKAAEPLVRALLANHTILITTNTATSKPLIHELYGSEVEHCYLPFDWPYALRRFVRKYNPKKLWIMETEIWPNLFRVANKADIEICILNGRLTAKTFKTPSWLQAAYRNSLRRVDKIIARSNTDAENFKKLGATDNQLTVLGNIKYAAQPETKPQVRPINREFILAASTHQDEELQITQAWLELKRPELLVIVPRHPKRSTNIQKQLGFLGDLLQTATKGQIPSGDTLVFLDDRIGKLMPLYAHAKLVIMGGSFVPKGGHNILEPAAFKKAIISGPDSRDFADEMQLLKAQNGIIQLEKYSELQNTIQELLENSKKTETLGKNALNALQKQRNTLKDYLSVLQIS</sequence>
<dbReference type="GO" id="GO:0016740">
    <property type="term" value="F:transferase activity"/>
    <property type="evidence" value="ECO:0007669"/>
    <property type="project" value="UniProtKB-KW"/>
</dbReference>
<comment type="subcellular location">
    <subcellularLocation>
        <location evidence="7">Cell membrane</location>
    </subcellularLocation>
</comment>
<dbReference type="PANTHER" id="PTHR42755:SF1">
    <property type="entry name" value="3-DEOXY-D-MANNO-OCTULOSONIC ACID TRANSFERASE, MITOCHONDRIAL-RELATED"/>
    <property type="match status" value="1"/>
</dbReference>
<dbReference type="InterPro" id="IPR039901">
    <property type="entry name" value="Kdotransferase"/>
</dbReference>
<proteinExistence type="inferred from homology"/>
<protein>
    <recommendedName>
        <fullName evidence="3 7">3-deoxy-D-manno-octulosonic acid transferase</fullName>
        <shortName evidence="7">Kdo transferase</shortName>
        <ecNumber evidence="2 7">2.4.99.12</ecNumber>
    </recommendedName>
    <alternativeName>
        <fullName evidence="5 7">Lipid IV(A) 3-deoxy-D-manno-octulosonic acid transferase</fullName>
    </alternativeName>
</protein>
<evidence type="ECO:0000256" key="4">
    <source>
        <dbReference type="ARBA" id="ARBA00022679"/>
    </source>
</evidence>
<keyword evidence="7" id="KW-1133">Transmembrane helix</keyword>
<dbReference type="Gene3D" id="3.40.50.2000">
    <property type="entry name" value="Glycogen Phosphorylase B"/>
    <property type="match status" value="1"/>
</dbReference>
<evidence type="ECO:0000256" key="5">
    <source>
        <dbReference type="ARBA" id="ARBA00031445"/>
    </source>
</evidence>
<comment type="similarity">
    <text evidence="7">Belongs to the glycosyltransferase group 1 family.</text>
</comment>
<evidence type="ECO:0000256" key="7">
    <source>
        <dbReference type="RuleBase" id="RU365103"/>
    </source>
</evidence>
<evidence type="ECO:0000313" key="10">
    <source>
        <dbReference type="Proteomes" id="UP001222275"/>
    </source>
</evidence>
<accession>A0ABY8CD41</accession>
<keyword evidence="10" id="KW-1185">Reference proteome</keyword>
<keyword evidence="4 7" id="KW-0808">Transferase</keyword>
<keyword evidence="7" id="KW-1003">Cell membrane</keyword>
<dbReference type="SUPFAM" id="SSF53756">
    <property type="entry name" value="UDP-Glycosyltransferase/glycogen phosphorylase"/>
    <property type="match status" value="1"/>
</dbReference>
<feature type="domain" description="3-deoxy-D-manno-octulosonic-acid transferase N-terminal" evidence="8">
    <location>
        <begin position="46"/>
        <end position="208"/>
    </location>
</feature>
<dbReference type="InterPro" id="IPR038107">
    <property type="entry name" value="Glycos_transf_N_sf"/>
</dbReference>
<dbReference type="EMBL" id="CP102381">
    <property type="protein sequence ID" value="WEJ62595.1"/>
    <property type="molecule type" value="Genomic_DNA"/>
</dbReference>
<keyword evidence="7" id="KW-0812">Transmembrane</keyword>
<keyword evidence="7" id="KW-0472">Membrane</keyword>
<evidence type="ECO:0000259" key="8">
    <source>
        <dbReference type="Pfam" id="PF04413"/>
    </source>
</evidence>
<comment type="catalytic activity">
    <reaction evidence="6 7">
        <text>lipid IVA (E. coli) + CMP-3-deoxy-beta-D-manno-octulosonate = alpha-Kdo-(2-&gt;6)-lipid IVA (E. coli) + CMP + H(+)</text>
        <dbReference type="Rhea" id="RHEA:28066"/>
        <dbReference type="ChEBI" id="CHEBI:15378"/>
        <dbReference type="ChEBI" id="CHEBI:58603"/>
        <dbReference type="ChEBI" id="CHEBI:60364"/>
        <dbReference type="ChEBI" id="CHEBI:60377"/>
        <dbReference type="ChEBI" id="CHEBI:85987"/>
        <dbReference type="EC" id="2.4.99.12"/>
    </reaction>
</comment>
<gene>
    <name evidence="9" type="ORF">NR989_11360</name>
</gene>
<comment type="function">
    <text evidence="7">Involved in lipopolysaccharide (LPS) biosynthesis. Catalyzes the transfer of 3-deoxy-D-manno-octulosonate (Kdo) residue(s) from CMP-Kdo to lipid IV(A), the tetraacyldisaccharide-1,4'-bisphosphate precursor of lipid A.</text>
</comment>
<evidence type="ECO:0000256" key="2">
    <source>
        <dbReference type="ARBA" id="ARBA00012621"/>
    </source>
</evidence>
<evidence type="ECO:0000313" key="9">
    <source>
        <dbReference type="EMBL" id="WEJ62595.1"/>
    </source>
</evidence>
<dbReference type="RefSeq" id="WP_275594853.1">
    <property type="nucleotide sequence ID" value="NZ_CP102381.1"/>
</dbReference>
<dbReference type="InterPro" id="IPR007507">
    <property type="entry name" value="Glycos_transf_N"/>
</dbReference>
<feature type="transmembrane region" description="Helical" evidence="7">
    <location>
        <begin position="6"/>
        <end position="24"/>
    </location>
</feature>